<name>A0ABR9FU66_9GAMM</name>
<evidence type="ECO:0000256" key="2">
    <source>
        <dbReference type="ARBA" id="ARBA00008896"/>
    </source>
</evidence>
<dbReference type="RefSeq" id="WP_192536719.1">
    <property type="nucleotide sequence ID" value="NZ_RRZB01000003.1"/>
</dbReference>
<dbReference type="EMBL" id="RRZB01000003">
    <property type="protein sequence ID" value="MBE0462197.1"/>
    <property type="molecule type" value="Genomic_DNA"/>
</dbReference>
<dbReference type="InterPro" id="IPR006130">
    <property type="entry name" value="Asp/Orn_carbamoylTrfase"/>
</dbReference>
<evidence type="ECO:0000313" key="12">
    <source>
        <dbReference type="EMBL" id="MBE0462197.1"/>
    </source>
</evidence>
<reference evidence="12 13" key="1">
    <citation type="submission" date="2020-07" db="EMBL/GenBank/DDBJ databases">
        <title>Halophilic bacteria isolated from french cheeses.</title>
        <authorList>
            <person name="Kothe C.I."/>
            <person name="Farah-Kraiem B."/>
            <person name="Renault P."/>
            <person name="Dridi B."/>
        </authorList>
    </citation>
    <scope>NUCLEOTIDE SEQUENCE [LARGE SCALE GENOMIC DNA]</scope>
    <source>
        <strain evidence="12 13">FME20</strain>
    </source>
</reference>
<dbReference type="PROSITE" id="PS00097">
    <property type="entry name" value="CARBAMOYLTRANSFERASE"/>
    <property type="match status" value="1"/>
</dbReference>
<proteinExistence type="inferred from homology"/>
<comment type="similarity">
    <text evidence="2">Belongs to the aspartate/ornithine carbamoyltransferase superfamily. ATCase family.</text>
</comment>
<gene>
    <name evidence="12" type="primary">pyrB</name>
    <name evidence="12" type="ORF">EI547_01825</name>
</gene>
<dbReference type="NCBIfam" id="TIGR00670">
    <property type="entry name" value="asp_carb_tr"/>
    <property type="match status" value="1"/>
</dbReference>
<dbReference type="PRINTS" id="PR00100">
    <property type="entry name" value="AOTCASE"/>
</dbReference>
<evidence type="ECO:0000256" key="6">
    <source>
        <dbReference type="ARBA" id="ARBA00043884"/>
    </source>
</evidence>
<comment type="catalytic activity">
    <reaction evidence="7">
        <text>carbamoyl phosphate + L-aspartate = N-carbamoyl-L-aspartate + phosphate + H(+)</text>
        <dbReference type="Rhea" id="RHEA:20013"/>
        <dbReference type="ChEBI" id="CHEBI:15378"/>
        <dbReference type="ChEBI" id="CHEBI:29991"/>
        <dbReference type="ChEBI" id="CHEBI:32814"/>
        <dbReference type="ChEBI" id="CHEBI:43474"/>
        <dbReference type="ChEBI" id="CHEBI:58228"/>
        <dbReference type="EC" id="2.1.3.2"/>
    </reaction>
</comment>
<dbReference type="PRINTS" id="PR00101">
    <property type="entry name" value="ATCASE"/>
</dbReference>
<evidence type="ECO:0000256" key="9">
    <source>
        <dbReference type="RuleBase" id="RU003634"/>
    </source>
</evidence>
<dbReference type="PANTHER" id="PTHR45753:SF6">
    <property type="entry name" value="ASPARTATE CARBAMOYLTRANSFERASE"/>
    <property type="match status" value="1"/>
</dbReference>
<evidence type="ECO:0000259" key="11">
    <source>
        <dbReference type="Pfam" id="PF02729"/>
    </source>
</evidence>
<comment type="function">
    <text evidence="6">Catalyzes the condensation of carbamoyl phosphate and aspartate to form carbamoyl aspartate and inorganic phosphate, the committed step in the de novo pyrimidine nucleotide biosynthesis pathway.</text>
</comment>
<dbReference type="PANTHER" id="PTHR45753">
    <property type="entry name" value="ORNITHINE CARBAMOYLTRANSFERASE, MITOCHONDRIAL"/>
    <property type="match status" value="1"/>
</dbReference>
<organism evidence="12 13">
    <name type="scientific">Halomonas colorata</name>
    <dbReference type="NCBI Taxonomy" id="2742615"/>
    <lineage>
        <taxon>Bacteria</taxon>
        <taxon>Pseudomonadati</taxon>
        <taxon>Pseudomonadota</taxon>
        <taxon>Gammaproteobacteria</taxon>
        <taxon>Oceanospirillales</taxon>
        <taxon>Halomonadaceae</taxon>
        <taxon>Halomonas</taxon>
    </lineage>
</organism>
<evidence type="ECO:0000256" key="3">
    <source>
        <dbReference type="ARBA" id="ARBA00013008"/>
    </source>
</evidence>
<feature type="domain" description="Aspartate/ornithine carbamoyltransferase carbamoyl-P binding" evidence="11">
    <location>
        <begin position="4"/>
        <end position="144"/>
    </location>
</feature>
<dbReference type="Proteomes" id="UP001645038">
    <property type="component" value="Unassembled WGS sequence"/>
</dbReference>
<dbReference type="GO" id="GO:0004070">
    <property type="term" value="F:aspartate carbamoyltransferase activity"/>
    <property type="evidence" value="ECO:0007669"/>
    <property type="project" value="UniProtKB-EC"/>
</dbReference>
<evidence type="ECO:0000256" key="8">
    <source>
        <dbReference type="NCBIfam" id="TIGR00670"/>
    </source>
</evidence>
<dbReference type="NCBIfam" id="NF002032">
    <property type="entry name" value="PRK00856.1"/>
    <property type="match status" value="1"/>
</dbReference>
<evidence type="ECO:0000259" key="10">
    <source>
        <dbReference type="Pfam" id="PF00185"/>
    </source>
</evidence>
<sequence length="341" mass="37922">MSPHLLSVDSLNRDSVNHLLRVAAQMEPIAQRRQITRVLEGAVLGNLFFEASTRTRVSFHTAFCRLGGSVCDTTGFTFSSMAKGESLYDTSRVMSGYCDAIVMRHPDQGSVAEFAAATNVPVINGGDGPGEHPSQALLDIYTIDKEFQRLGKSFSGAHILMTGDLKYGRTVHSLIKLLSLYDPLRITLVSPPGLEMPTALIDLVTSRGHQVEVRDHLATDFSDLDVVYTTRIQKERFTEEMNENFQGISDDFMVNKAFLDQRCTDSTIIMHPLPRDSRAGANDLNVDLNGDPRLAIFRQTDNGISMRMAIFATLLQVDTLIEKDLRPVRWFVPSQIGTLDR</sequence>
<dbReference type="InterPro" id="IPR006132">
    <property type="entry name" value="Asp/Orn_carbamoyltranf_P-bd"/>
</dbReference>
<evidence type="ECO:0000256" key="7">
    <source>
        <dbReference type="ARBA" id="ARBA00048859"/>
    </source>
</evidence>
<keyword evidence="13" id="KW-1185">Reference proteome</keyword>
<evidence type="ECO:0000256" key="1">
    <source>
        <dbReference type="ARBA" id="ARBA00004852"/>
    </source>
</evidence>
<dbReference type="InterPro" id="IPR002082">
    <property type="entry name" value="Asp_carbamoyltransf"/>
</dbReference>
<comment type="pathway">
    <text evidence="1">Pyrimidine metabolism; UMP biosynthesis via de novo pathway; (S)-dihydroorotate from bicarbonate: step 2/3.</text>
</comment>
<protein>
    <recommendedName>
        <fullName evidence="3 8">Aspartate carbamoyltransferase</fullName>
        <ecNumber evidence="3 8">2.1.3.2</ecNumber>
    </recommendedName>
</protein>
<evidence type="ECO:0000256" key="4">
    <source>
        <dbReference type="ARBA" id="ARBA00022679"/>
    </source>
</evidence>
<keyword evidence="4 9" id="KW-0808">Transferase</keyword>
<dbReference type="InterPro" id="IPR036901">
    <property type="entry name" value="Asp/Orn_carbamoylTrfase_sf"/>
</dbReference>
<dbReference type="Gene3D" id="3.40.50.1370">
    <property type="entry name" value="Aspartate/ornithine carbamoyltransferase"/>
    <property type="match status" value="2"/>
</dbReference>
<dbReference type="SUPFAM" id="SSF53671">
    <property type="entry name" value="Aspartate/ornithine carbamoyltransferase"/>
    <property type="match status" value="1"/>
</dbReference>
<keyword evidence="5" id="KW-0665">Pyrimidine biosynthesis</keyword>
<feature type="domain" description="Aspartate/ornithine carbamoyltransferase Asp/Orn-binding" evidence="10">
    <location>
        <begin position="156"/>
        <end position="313"/>
    </location>
</feature>
<dbReference type="Pfam" id="PF02729">
    <property type="entry name" value="OTCace_N"/>
    <property type="match status" value="1"/>
</dbReference>
<accession>A0ABR9FU66</accession>
<evidence type="ECO:0000256" key="5">
    <source>
        <dbReference type="ARBA" id="ARBA00022975"/>
    </source>
</evidence>
<dbReference type="EC" id="2.1.3.2" evidence="3 8"/>
<dbReference type="InterPro" id="IPR006131">
    <property type="entry name" value="Asp_carbamoyltransf_Asp/Orn-bd"/>
</dbReference>
<dbReference type="Pfam" id="PF00185">
    <property type="entry name" value="OTCace"/>
    <property type="match status" value="1"/>
</dbReference>
<comment type="caution">
    <text evidence="12">The sequence shown here is derived from an EMBL/GenBank/DDBJ whole genome shotgun (WGS) entry which is preliminary data.</text>
</comment>
<evidence type="ECO:0000313" key="13">
    <source>
        <dbReference type="Proteomes" id="UP001645038"/>
    </source>
</evidence>